<dbReference type="GO" id="GO:0030574">
    <property type="term" value="P:collagen catabolic process"/>
    <property type="evidence" value="ECO:0007669"/>
    <property type="project" value="TreeGrafter"/>
</dbReference>
<feature type="binding site" evidence="9">
    <location>
        <position position="144"/>
    </location>
    <ligand>
        <name>Zn(2+)</name>
        <dbReference type="ChEBI" id="CHEBI:29105"/>
        <label>1</label>
    </ligand>
</feature>
<dbReference type="Proteomes" id="UP000887578">
    <property type="component" value="Unplaced"/>
</dbReference>
<feature type="binding site" evidence="9">
    <location>
        <position position="165"/>
    </location>
    <ligand>
        <name>Zn(2+)</name>
        <dbReference type="ChEBI" id="CHEBI:29105"/>
        <label>1</label>
    </ligand>
</feature>
<reference evidence="12" key="1">
    <citation type="submission" date="2022-11" db="UniProtKB">
        <authorList>
            <consortium name="WormBaseParasite"/>
        </authorList>
    </citation>
    <scope>IDENTIFICATION</scope>
</reference>
<dbReference type="Gene3D" id="3.40.390.10">
    <property type="entry name" value="Collagenase (Catalytic Domain)"/>
    <property type="match status" value="1"/>
</dbReference>
<dbReference type="GO" id="GO:0006508">
    <property type="term" value="P:proteolysis"/>
    <property type="evidence" value="ECO:0007669"/>
    <property type="project" value="UniProtKB-KW"/>
</dbReference>
<dbReference type="GO" id="GO:0005615">
    <property type="term" value="C:extracellular space"/>
    <property type="evidence" value="ECO:0007669"/>
    <property type="project" value="TreeGrafter"/>
</dbReference>
<feature type="binding site" evidence="9">
    <location>
        <position position="157"/>
    </location>
    <ligand>
        <name>Zn(2+)</name>
        <dbReference type="ChEBI" id="CHEBI:29105"/>
        <label>1</label>
    </ligand>
</feature>
<feature type="binding site" evidence="9">
    <location>
        <position position="170"/>
    </location>
    <ligand>
        <name>Ca(2+)</name>
        <dbReference type="ChEBI" id="CHEBI:29108"/>
        <label>3</label>
    </ligand>
</feature>
<feature type="binding site" evidence="9">
    <location>
        <position position="212"/>
    </location>
    <ligand>
        <name>Zn(2+)</name>
        <dbReference type="ChEBI" id="CHEBI:29105"/>
        <label>2</label>
        <note>catalytic</note>
    </ligand>
</feature>
<evidence type="ECO:0000256" key="9">
    <source>
        <dbReference type="PIRSR" id="PIRSR621190-2"/>
    </source>
</evidence>
<comment type="cofactor">
    <cofactor evidence="9">
        <name>Ca(2+)</name>
        <dbReference type="ChEBI" id="CHEBI:29108"/>
    </cofactor>
    <text evidence="9">Can bind about 5 Ca(2+) ions per subunit.</text>
</comment>
<dbReference type="InterPro" id="IPR001818">
    <property type="entry name" value="Pept_M10_metallopeptidase"/>
</dbReference>
<dbReference type="InterPro" id="IPR024079">
    <property type="entry name" value="MetalloPept_cat_dom_sf"/>
</dbReference>
<sequence>MCVYSKILRLHLRRSADKDYHTYDERIEEYLRNYGYKNAFEDKKELEISEENSGEELNGDTKIIMPHFGIQNAQSSNYVWFPQKTIYYTIINYTPQLPSSEIRVIRQAFNIWSAVIPRDFIEVSPTDPNAKILIKFVQRRHSDDFYAFDGSGNTLAHAIHGGYVHFDADETWKIYKLHEKVEYGKEDLLSVAIHEIGHSLGLKHTNVLNSLMQESINYSDKNGNYVFPRLLTTDIVNIQNIYGPRLNIDGGVNGGT</sequence>
<dbReference type="Pfam" id="PF00413">
    <property type="entry name" value="Peptidase_M10"/>
    <property type="match status" value="1"/>
</dbReference>
<feature type="binding site" evidence="9">
    <location>
        <position position="167"/>
    </location>
    <ligand>
        <name>Ca(2+)</name>
        <dbReference type="ChEBI" id="CHEBI:29108"/>
        <label>3</label>
    </ligand>
</feature>
<keyword evidence="4" id="KW-0732">Signal</keyword>
<dbReference type="PANTHER" id="PTHR10201:SF291">
    <property type="entry name" value="MATRIX METALLOPROTEINASE 1, ISOFORM C-RELATED"/>
    <property type="match status" value="1"/>
</dbReference>
<evidence type="ECO:0000256" key="6">
    <source>
        <dbReference type="ARBA" id="ARBA00022833"/>
    </source>
</evidence>
<feature type="binding site" evidence="9">
    <location>
        <position position="198"/>
    </location>
    <ligand>
        <name>Zn(2+)</name>
        <dbReference type="ChEBI" id="CHEBI:29105"/>
        <label>2</label>
        <note>catalytic</note>
    </ligand>
</feature>
<keyword evidence="3 9" id="KW-0479">Metal-binding</keyword>
<keyword evidence="2" id="KW-0645">Protease</keyword>
<comment type="cofactor">
    <cofactor evidence="9">
        <name>Zn(2+)</name>
        <dbReference type="ChEBI" id="CHEBI:29105"/>
    </cofactor>
    <text evidence="9">Binds 2 Zn(2+) ions per subunit.</text>
</comment>
<dbReference type="SUPFAM" id="SSF55486">
    <property type="entry name" value="Metalloproteases ('zincins'), catalytic domain"/>
    <property type="match status" value="1"/>
</dbReference>
<evidence type="ECO:0000313" key="11">
    <source>
        <dbReference type="Proteomes" id="UP000887578"/>
    </source>
</evidence>
<dbReference type="GO" id="GO:0030198">
    <property type="term" value="P:extracellular matrix organization"/>
    <property type="evidence" value="ECO:0007669"/>
    <property type="project" value="TreeGrafter"/>
</dbReference>
<feature type="binding site" evidence="9">
    <location>
        <position position="149"/>
    </location>
    <ligand>
        <name>Ca(2+)</name>
        <dbReference type="ChEBI" id="CHEBI:29108"/>
        <label>3</label>
    </ligand>
</feature>
<feature type="binding site" evidence="9">
    <location>
        <position position="204"/>
    </location>
    <ligand>
        <name>Zn(2+)</name>
        <dbReference type="ChEBI" id="CHEBI:29105"/>
        <label>2</label>
        <note>catalytic</note>
    </ligand>
</feature>
<organism evidence="11 12">
    <name type="scientific">Panagrolaimus davidi</name>
    <dbReference type="NCBI Taxonomy" id="227884"/>
    <lineage>
        <taxon>Eukaryota</taxon>
        <taxon>Metazoa</taxon>
        <taxon>Ecdysozoa</taxon>
        <taxon>Nematoda</taxon>
        <taxon>Chromadorea</taxon>
        <taxon>Rhabditida</taxon>
        <taxon>Tylenchina</taxon>
        <taxon>Panagrolaimomorpha</taxon>
        <taxon>Panagrolaimoidea</taxon>
        <taxon>Panagrolaimidae</taxon>
        <taxon>Panagrolaimus</taxon>
    </lineage>
</organism>
<feature type="binding site" evidence="9">
    <location>
        <position position="161"/>
    </location>
    <ligand>
        <name>Ca(2+)</name>
        <dbReference type="ChEBI" id="CHEBI:29108"/>
        <label>2</label>
    </ligand>
</feature>
<dbReference type="SMART" id="SM00235">
    <property type="entry name" value="ZnMc"/>
    <property type="match status" value="1"/>
</dbReference>
<keyword evidence="9" id="KW-0106">Calcium</keyword>
<keyword evidence="5" id="KW-0378">Hydrolase</keyword>
<evidence type="ECO:0000256" key="2">
    <source>
        <dbReference type="ARBA" id="ARBA00022670"/>
    </source>
</evidence>
<dbReference type="CDD" id="cd04278">
    <property type="entry name" value="ZnMc_MMP"/>
    <property type="match status" value="1"/>
</dbReference>
<dbReference type="InterPro" id="IPR006026">
    <property type="entry name" value="Peptidase_Metallo"/>
</dbReference>
<name>A0A914PUK8_9BILA</name>
<dbReference type="InterPro" id="IPR021190">
    <property type="entry name" value="Pept_M10A"/>
</dbReference>
<dbReference type="PANTHER" id="PTHR10201">
    <property type="entry name" value="MATRIX METALLOPROTEINASE"/>
    <property type="match status" value="1"/>
</dbReference>
<dbReference type="GO" id="GO:0004222">
    <property type="term" value="F:metalloendopeptidase activity"/>
    <property type="evidence" value="ECO:0007669"/>
    <property type="project" value="InterPro"/>
</dbReference>
<evidence type="ECO:0000256" key="8">
    <source>
        <dbReference type="PIRSR" id="PIRSR621190-1"/>
    </source>
</evidence>
<comment type="similarity">
    <text evidence="1">Belongs to the peptidase M10A family.</text>
</comment>
<evidence type="ECO:0000256" key="7">
    <source>
        <dbReference type="ARBA" id="ARBA00023049"/>
    </source>
</evidence>
<proteinExistence type="inferred from homology"/>
<dbReference type="WBParaSite" id="PDA_v2.g22417.t1">
    <property type="protein sequence ID" value="PDA_v2.g22417.t1"/>
    <property type="gene ID" value="PDA_v2.g22417"/>
</dbReference>
<protein>
    <submittedName>
        <fullName evidence="12">Peptidase metallopeptidase domain-containing protein</fullName>
    </submittedName>
</protein>
<keyword evidence="11" id="KW-1185">Reference proteome</keyword>
<dbReference type="GO" id="GO:0031012">
    <property type="term" value="C:extracellular matrix"/>
    <property type="evidence" value="ECO:0007669"/>
    <property type="project" value="InterPro"/>
</dbReference>
<evidence type="ECO:0000259" key="10">
    <source>
        <dbReference type="SMART" id="SM00235"/>
    </source>
</evidence>
<evidence type="ECO:0000256" key="1">
    <source>
        <dbReference type="ARBA" id="ARBA00010370"/>
    </source>
</evidence>
<feature type="binding site" evidence="9">
    <location>
        <position position="141"/>
    </location>
    <ligand>
        <name>Zn(2+)</name>
        <dbReference type="ChEBI" id="CHEBI:29105"/>
        <label>1</label>
    </ligand>
</feature>
<dbReference type="AlphaFoldDB" id="A0A914PUK8"/>
<dbReference type="InterPro" id="IPR033739">
    <property type="entry name" value="M10A_MMP"/>
</dbReference>
<feature type="binding site" evidence="9">
    <location>
        <position position="194"/>
    </location>
    <ligand>
        <name>Zn(2+)</name>
        <dbReference type="ChEBI" id="CHEBI:29105"/>
        <label>2</label>
        <note>catalytic</note>
    </ligand>
</feature>
<feature type="binding site" evidence="9">
    <location>
        <position position="170"/>
    </location>
    <ligand>
        <name>Ca(2+)</name>
        <dbReference type="ChEBI" id="CHEBI:29108"/>
        <label>1</label>
    </ligand>
</feature>
<dbReference type="GO" id="GO:0008270">
    <property type="term" value="F:zinc ion binding"/>
    <property type="evidence" value="ECO:0007669"/>
    <property type="project" value="InterPro"/>
</dbReference>
<keyword evidence="6 9" id="KW-0862">Zinc</keyword>
<feature type="domain" description="Peptidase metallopeptidase" evidence="10">
    <location>
        <begin position="76"/>
        <end position="244"/>
    </location>
</feature>
<dbReference type="PRINTS" id="PR00138">
    <property type="entry name" value="MATRIXIN"/>
</dbReference>
<evidence type="ECO:0000256" key="3">
    <source>
        <dbReference type="ARBA" id="ARBA00022723"/>
    </source>
</evidence>
<feature type="active site" evidence="8">
    <location>
        <position position="195"/>
    </location>
</feature>
<accession>A0A914PUK8</accession>
<feature type="binding site" evidence="9">
    <location>
        <position position="150"/>
    </location>
    <ligand>
        <name>Ca(2+)</name>
        <dbReference type="ChEBI" id="CHEBI:29108"/>
        <label>3</label>
    </ligand>
</feature>
<evidence type="ECO:0000256" key="5">
    <source>
        <dbReference type="ARBA" id="ARBA00022801"/>
    </source>
</evidence>
<keyword evidence="7" id="KW-0482">Metalloprotease</keyword>
<evidence type="ECO:0000313" key="12">
    <source>
        <dbReference type="WBParaSite" id="PDA_v2.g22417.t1"/>
    </source>
</evidence>
<evidence type="ECO:0000256" key="4">
    <source>
        <dbReference type="ARBA" id="ARBA00022729"/>
    </source>
</evidence>